<proteinExistence type="inferred from homology"/>
<keyword evidence="3" id="KW-0238">DNA-binding</keyword>
<evidence type="ECO:0000313" key="7">
    <source>
        <dbReference type="EMBL" id="KAB8033589.1"/>
    </source>
</evidence>
<dbReference type="InterPro" id="IPR047653">
    <property type="entry name" value="Tn3-like_transpos"/>
</dbReference>
<name>A0A833JF86_9BACT</name>
<dbReference type="Pfam" id="PF13700">
    <property type="entry name" value="DUF4158"/>
    <property type="match status" value="1"/>
</dbReference>
<evidence type="ECO:0000313" key="8">
    <source>
        <dbReference type="Proteomes" id="UP000442694"/>
    </source>
</evidence>
<comment type="caution">
    <text evidence="7">The sequence shown here is derived from an EMBL/GenBank/DDBJ whole genome shotgun (WGS) entry which is preliminary data.</text>
</comment>
<evidence type="ECO:0000259" key="5">
    <source>
        <dbReference type="Pfam" id="PF01526"/>
    </source>
</evidence>
<dbReference type="InterPro" id="IPR002513">
    <property type="entry name" value="Tn3_Tnp_DDE_dom"/>
</dbReference>
<evidence type="ECO:0000256" key="3">
    <source>
        <dbReference type="ARBA" id="ARBA00023125"/>
    </source>
</evidence>
<keyword evidence="8" id="KW-1185">Reference proteome</keyword>
<dbReference type="AlphaFoldDB" id="A0A833JF86"/>
<dbReference type="NCBIfam" id="NF033527">
    <property type="entry name" value="transpos_Tn3"/>
    <property type="match status" value="1"/>
</dbReference>
<accession>A0A833JF86</accession>
<sequence length="997" mass="115759">MEQTERYNHYYSEEKNKESQYNRQCNYKFFYGDLPENPSSDELARDWNLNGVELVFISKFKIENRAWAAFSLCLLRKYSRFPKPNEKPSATISMWLNKILKLPIKESTIFPERDKTRTEILDSIKSFLGYEDFDEKVVQDLKSWAFQHACAGDSEAHVREQIIPLLKKWMVILPAESSLEKAFCSIWEEVKDKVYENIYSKLSDDIKSKINNLLYVDSNSKSKKSALFSFKQPPPEPKPSAIQEWIEKYNLLKDFDTSTIDLTSISPQLAKEFDRDAQQYDVHALKDLKEEKRYTLVACFLIESQSRILDQIVQMNDMCLTNFERSCRNEFYKSLTSKTKYYQKSKKTLLEYSEKSIRLIKDKKADQIEEQIDIDSVLTAIGDIKELSNYEDRGFLIECLNRHNQLNKYMQLFFNLPIEAQKGSEDIILSLNIVRNRVENRLKGLLPDTPSQFLKAPWKQMFESSLPNERLRAWEIGLLCEIKERLKSGDLFIRGSSKYRPFWEMIFTDEEWKQRREKGFKNLKISEDFSIIRNELVKQYEETYNHFLKTLPENKFVKVINNKFIFSRDLGTKEDPEVDVIRKAIEHSLPANKSIENIFESVDNHCHFINFIISKTRNASKWEKKKHVVLAAMLSQATNIGMSGMVRSTDGISVHELSDCIRECFTPQILRELNQFLVEFILKLSYSKNYGDGKCSSSDGQRFAVREGSLYTSFCTRYFGFYKKAVNVYTHVADNYSVFSTQILSCGIREAIAVLDGLLSSENFIQSKIHTTDTHGYTDQIFSISYLLGITYAPRLKDLGGVKLFRILPKQDLGDYSINFTGLANIDSIAPHWDDMIRVVSALKEGHVRACDILPKLGKGSYIDKLSQAFTTLGQIVKTIFLLRYSSDPEFRKIIRRQLNKGEHRHTLADHVFFANKGEFRYGDLESLMCQASCLSIVCNIILISNSIDYDVIIHQLKSVGFPIKDELLGHISPLAYKHIAINGHYKFSREEETMII</sequence>
<dbReference type="GO" id="GO:0004803">
    <property type="term" value="F:transposase activity"/>
    <property type="evidence" value="ECO:0007669"/>
    <property type="project" value="InterPro"/>
</dbReference>
<evidence type="ECO:0000256" key="1">
    <source>
        <dbReference type="ARBA" id="ARBA00009402"/>
    </source>
</evidence>
<dbReference type="Proteomes" id="UP000442694">
    <property type="component" value="Unassembled WGS sequence"/>
</dbReference>
<reference evidence="7 8" key="1">
    <citation type="submission" date="2019-10" db="EMBL/GenBank/DDBJ databases">
        <title>New genus of Silvanigrellaceae.</title>
        <authorList>
            <person name="Pitt A."/>
            <person name="Hahn M.W."/>
        </authorList>
    </citation>
    <scope>NUCLEOTIDE SEQUENCE [LARGE SCALE GENOMIC DNA]</scope>
    <source>
        <strain evidence="7 8">33A1-SZDP</strain>
    </source>
</reference>
<dbReference type="EMBL" id="WFLN01000004">
    <property type="protein sequence ID" value="KAB8033589.1"/>
    <property type="molecule type" value="Genomic_DNA"/>
</dbReference>
<dbReference type="RefSeq" id="WP_152211675.1">
    <property type="nucleotide sequence ID" value="NZ_WFLN01000004.1"/>
</dbReference>
<comment type="similarity">
    <text evidence="1">Belongs to the transposase 7 family.</text>
</comment>
<dbReference type="Pfam" id="PF01526">
    <property type="entry name" value="DDE_Tnp_Tn3"/>
    <property type="match status" value="1"/>
</dbReference>
<dbReference type="InterPro" id="IPR025296">
    <property type="entry name" value="DUF4158"/>
</dbReference>
<gene>
    <name evidence="7" type="ORF">GCL57_02455</name>
</gene>
<feature type="domain" description="DUF4158" evidence="6">
    <location>
        <begin position="31"/>
        <end position="182"/>
    </location>
</feature>
<feature type="domain" description="Tn3 transposase DDE" evidence="5">
    <location>
        <begin position="598"/>
        <end position="986"/>
    </location>
</feature>
<organism evidence="7 8">
    <name type="scientific">Fluviispira multicolorata</name>
    <dbReference type="NCBI Taxonomy" id="2654512"/>
    <lineage>
        <taxon>Bacteria</taxon>
        <taxon>Pseudomonadati</taxon>
        <taxon>Bdellovibrionota</taxon>
        <taxon>Oligoflexia</taxon>
        <taxon>Silvanigrellales</taxon>
        <taxon>Silvanigrellaceae</taxon>
        <taxon>Fluviispira</taxon>
    </lineage>
</organism>
<evidence type="ECO:0000259" key="6">
    <source>
        <dbReference type="Pfam" id="PF13700"/>
    </source>
</evidence>
<evidence type="ECO:0000256" key="4">
    <source>
        <dbReference type="ARBA" id="ARBA00023172"/>
    </source>
</evidence>
<evidence type="ECO:0000256" key="2">
    <source>
        <dbReference type="ARBA" id="ARBA00022578"/>
    </source>
</evidence>
<dbReference type="GO" id="GO:0003677">
    <property type="term" value="F:DNA binding"/>
    <property type="evidence" value="ECO:0007669"/>
    <property type="project" value="UniProtKB-KW"/>
</dbReference>
<keyword evidence="4" id="KW-0233">DNA recombination</keyword>
<keyword evidence="2" id="KW-0815">Transposition</keyword>
<protein>
    <submittedName>
        <fullName evidence="7">Tn3 family transposase</fullName>
    </submittedName>
</protein>
<dbReference type="GO" id="GO:0006313">
    <property type="term" value="P:DNA transposition"/>
    <property type="evidence" value="ECO:0007669"/>
    <property type="project" value="InterPro"/>
</dbReference>